<dbReference type="EMBL" id="LQYT01000042">
    <property type="protein sequence ID" value="KYD19341.1"/>
    <property type="molecule type" value="Genomic_DNA"/>
</dbReference>
<sequence length="37" mass="4336">MLQNCVNLFYLNVVGYKGDEYKESRVSTYVLFERSGI</sequence>
<organism evidence="1 2">
    <name type="scientific">Caldibacillus debilis</name>
    <dbReference type="NCBI Taxonomy" id="301148"/>
    <lineage>
        <taxon>Bacteria</taxon>
        <taxon>Bacillati</taxon>
        <taxon>Bacillota</taxon>
        <taxon>Bacilli</taxon>
        <taxon>Bacillales</taxon>
        <taxon>Bacillaceae</taxon>
        <taxon>Caldibacillus</taxon>
    </lineage>
</organism>
<accession>A0A150M4P9</accession>
<comment type="caution">
    <text evidence="1">The sequence shown here is derived from an EMBL/GenBank/DDBJ whole genome shotgun (WGS) entry which is preliminary data.</text>
</comment>
<evidence type="ECO:0000313" key="2">
    <source>
        <dbReference type="Proteomes" id="UP000075683"/>
    </source>
</evidence>
<evidence type="ECO:0000313" key="1">
    <source>
        <dbReference type="EMBL" id="KYD19341.1"/>
    </source>
</evidence>
<reference evidence="1 2" key="1">
    <citation type="submission" date="2016-01" db="EMBL/GenBank/DDBJ databases">
        <title>Draft Genome Sequences of Seven Thermophilic Sporeformers Isolated from Foods.</title>
        <authorList>
            <person name="Berendsen E.M."/>
            <person name="Wells-Bennik M.H."/>
            <person name="Krawcyk A.O."/>
            <person name="De Jong A."/>
            <person name="Holsappel S."/>
            <person name="Eijlander R.T."/>
            <person name="Kuipers O.P."/>
        </authorList>
    </citation>
    <scope>NUCLEOTIDE SEQUENCE [LARGE SCALE GENOMIC DNA]</scope>
    <source>
        <strain evidence="1 2">B4135</strain>
    </source>
</reference>
<proteinExistence type="predicted"/>
<dbReference type="AlphaFoldDB" id="A0A150M4P9"/>
<dbReference type="STRING" id="301148.B4135_2072"/>
<dbReference type="Proteomes" id="UP000075683">
    <property type="component" value="Unassembled WGS sequence"/>
</dbReference>
<protein>
    <submittedName>
        <fullName evidence="1">Uncharacterized protein</fullName>
    </submittedName>
</protein>
<name>A0A150M4P9_9BACI</name>
<gene>
    <name evidence="1" type="ORF">B4135_2072</name>
</gene>